<proteinExistence type="predicted"/>
<dbReference type="InterPro" id="IPR029033">
    <property type="entry name" value="His_PPase_superfam"/>
</dbReference>
<evidence type="ECO:0000313" key="2">
    <source>
        <dbReference type="Proteomes" id="UP000434639"/>
    </source>
</evidence>
<evidence type="ECO:0000313" key="1">
    <source>
        <dbReference type="EMBL" id="MTH52546.1"/>
    </source>
</evidence>
<dbReference type="EMBL" id="WMIB01000001">
    <property type="protein sequence ID" value="MTH52546.1"/>
    <property type="molecule type" value="Genomic_DNA"/>
</dbReference>
<dbReference type="Gene3D" id="3.40.50.1240">
    <property type="entry name" value="Phosphoglycerate mutase-like"/>
    <property type="match status" value="1"/>
</dbReference>
<reference evidence="1 2" key="1">
    <citation type="journal article" date="2017" name="Int. J. Syst. Evol. Microbiol.">
        <title>Bacillus mangrovi sp. nov., isolated from a sediment sample from a mangrove forest.</title>
        <authorList>
            <person name="Gupta V."/>
            <person name="Singh P.K."/>
            <person name="Korpole S."/>
            <person name="Tanuku N.R.S."/>
            <person name="Pinnaka A.K."/>
        </authorList>
    </citation>
    <scope>NUCLEOTIDE SEQUENCE [LARGE SCALE GENOMIC DNA]</scope>
    <source>
        <strain evidence="1 2">KCTC 33872</strain>
    </source>
</reference>
<name>A0A7X2V3Z0_9BACI</name>
<dbReference type="AlphaFoldDB" id="A0A7X2V3Z0"/>
<organism evidence="1 2">
    <name type="scientific">Metabacillus mangrovi</name>
    <dbReference type="NCBI Taxonomy" id="1491830"/>
    <lineage>
        <taxon>Bacteria</taxon>
        <taxon>Bacillati</taxon>
        <taxon>Bacillota</taxon>
        <taxon>Bacilli</taxon>
        <taxon>Bacillales</taxon>
        <taxon>Bacillaceae</taxon>
        <taxon>Metabacillus</taxon>
    </lineage>
</organism>
<accession>A0A7X2V3Z0</accession>
<gene>
    <name evidence="1" type="ORF">GKZ89_03935</name>
</gene>
<dbReference type="SUPFAM" id="SSF53254">
    <property type="entry name" value="Phosphoglycerate mutase-like"/>
    <property type="match status" value="1"/>
</dbReference>
<dbReference type="Proteomes" id="UP000434639">
    <property type="component" value="Unassembled WGS sequence"/>
</dbReference>
<dbReference type="InterPro" id="IPR013078">
    <property type="entry name" value="His_Pase_superF_clade-1"/>
</dbReference>
<sequence length="192" mass="21898">MIDESWNETYIQESNRMKISLMRHYEVECPYPNRMYSAEFTSWCSDYDSAPLIPVHFEAQEGSWDACFSSDLPRAVRTAESVYGVPVQTPLLREVPLSPFLAGGPRLPYHIWTVMGRLCWLMSHPSQMESKHQTALRAGRWIEEAEGSGHEHILAVSHGFFIPVLAGELRKKGYSGRKPGKLKNGEIILMEK</sequence>
<dbReference type="SMART" id="SM00855">
    <property type="entry name" value="PGAM"/>
    <property type="match status" value="1"/>
</dbReference>
<comment type="caution">
    <text evidence="1">The sequence shown here is derived from an EMBL/GenBank/DDBJ whole genome shotgun (WGS) entry which is preliminary data.</text>
</comment>
<dbReference type="OrthoDB" id="1680942at2"/>
<dbReference type="Pfam" id="PF00300">
    <property type="entry name" value="His_Phos_1"/>
    <property type="match status" value="1"/>
</dbReference>
<protein>
    <submittedName>
        <fullName evidence="1">Histidine phosphatase family protein</fullName>
    </submittedName>
</protein>
<keyword evidence="2" id="KW-1185">Reference proteome</keyword>